<accession>A0A1B8TSA9</accession>
<evidence type="ECO:0000313" key="1">
    <source>
        <dbReference type="EMBL" id="OBY62469.1"/>
    </source>
</evidence>
<reference evidence="2" key="1">
    <citation type="submission" date="2016-02" db="EMBL/GenBank/DDBJ databases">
        <authorList>
            <person name="Shin S.-K."/>
            <person name="Yi H."/>
            <person name="Kim E."/>
        </authorList>
    </citation>
    <scope>NUCLEOTIDE SEQUENCE [LARGE SCALE GENOMIC DNA]</scope>
    <source>
        <strain evidence="2">LPB0003</strain>
    </source>
</reference>
<protein>
    <recommendedName>
        <fullName evidence="3">Adhesin domain-containing protein</fullName>
    </recommendedName>
</protein>
<organism evidence="1 2">
    <name type="scientific">Polaribacter vadi</name>
    <dbReference type="NCBI Taxonomy" id="1774273"/>
    <lineage>
        <taxon>Bacteria</taxon>
        <taxon>Pseudomonadati</taxon>
        <taxon>Bacteroidota</taxon>
        <taxon>Flavobacteriia</taxon>
        <taxon>Flavobacteriales</taxon>
        <taxon>Flavobacteriaceae</taxon>
    </lineage>
</organism>
<gene>
    <name evidence="1" type="ORF">LPB3_09900</name>
</gene>
<comment type="caution">
    <text evidence="1">The sequence shown here is derived from an EMBL/GenBank/DDBJ whole genome shotgun (WGS) entry which is preliminary data.</text>
</comment>
<dbReference type="EMBL" id="LSFM01000023">
    <property type="protein sequence ID" value="OBY62469.1"/>
    <property type="molecule type" value="Genomic_DNA"/>
</dbReference>
<dbReference type="RefSeq" id="WP_065319456.1">
    <property type="nucleotide sequence ID" value="NZ_CP017477.1"/>
</dbReference>
<dbReference type="AlphaFoldDB" id="A0A1B8TSA9"/>
<proteinExistence type="predicted"/>
<evidence type="ECO:0000313" key="2">
    <source>
        <dbReference type="Proteomes" id="UP000092584"/>
    </source>
</evidence>
<dbReference type="Proteomes" id="UP000092584">
    <property type="component" value="Unassembled WGS sequence"/>
</dbReference>
<name>A0A1B8TSA9_9FLAO</name>
<dbReference type="KEGG" id="pob:LPB03_09890"/>
<dbReference type="STRING" id="1774273.LPB03_09890"/>
<sequence length="386" mass="45056">MKPYIYSILFLFSVTISFSQTKEIILKKSFKVDENTILNLDLDNADVHIIASADGKIHFNYEITFYNYSKRKINNLLDESVIKTSKKNNQIFLEAKNSRYLNIDLMYRPNVDYKNFENPINKVYKDYLKNYFKTLRDIEKLHITKDSLIEEIDFSLGSDFNSYIKRNIDNYPLSKPLKTDKKIQKKFVIAVPTNVRLRINAIESDIKCDFDITTEFRMDSFKGNFKFRRIIGKNNKITSSNGILETDGIRNTKIDLRDMSKVNIGSISKSNIKLESSRVQIGEVGENVEINDFSSKLYLYNFNENFTKFNLTGDYSELNFYKVVENNFSMDIFGHNTVLNMNNTKTSFGVNKEKELIKILQKKRKENEPFLGNIEVVLKNGILNIK</sequence>
<keyword evidence="2" id="KW-1185">Reference proteome</keyword>
<dbReference type="OrthoDB" id="1198548at2"/>
<evidence type="ECO:0008006" key="3">
    <source>
        <dbReference type="Google" id="ProtNLM"/>
    </source>
</evidence>